<dbReference type="SMART" id="SM00257">
    <property type="entry name" value="LysM"/>
    <property type="match status" value="1"/>
</dbReference>
<dbReference type="CDD" id="cd00118">
    <property type="entry name" value="LysM"/>
    <property type="match status" value="1"/>
</dbReference>
<evidence type="ECO:0000259" key="3">
    <source>
        <dbReference type="PROSITE" id="PS51782"/>
    </source>
</evidence>
<dbReference type="SUPFAM" id="SSF51261">
    <property type="entry name" value="Duplicated hybrid motif"/>
    <property type="match status" value="1"/>
</dbReference>
<evidence type="ECO:0000313" key="4">
    <source>
        <dbReference type="EMBL" id="MBK8891987.1"/>
    </source>
</evidence>
<dbReference type="Proteomes" id="UP000808146">
    <property type="component" value="Unassembled WGS sequence"/>
</dbReference>
<comment type="similarity">
    <text evidence="1">Belongs to the E.coli NlpD/Haemophilus LppB family.</text>
</comment>
<dbReference type="GO" id="GO:0004222">
    <property type="term" value="F:metalloendopeptidase activity"/>
    <property type="evidence" value="ECO:0007669"/>
    <property type="project" value="TreeGrafter"/>
</dbReference>
<evidence type="ECO:0000256" key="2">
    <source>
        <dbReference type="SAM" id="MobiDB-lite"/>
    </source>
</evidence>
<dbReference type="SUPFAM" id="SSF54106">
    <property type="entry name" value="LysM domain"/>
    <property type="match status" value="1"/>
</dbReference>
<dbReference type="InterPro" id="IPR050570">
    <property type="entry name" value="Cell_wall_metabolism_enzyme"/>
</dbReference>
<organism evidence="4 5">
    <name type="scientific">Candidatus Dechloromonas phosphorivorans</name>
    <dbReference type="NCBI Taxonomy" id="2899244"/>
    <lineage>
        <taxon>Bacteria</taxon>
        <taxon>Pseudomonadati</taxon>
        <taxon>Pseudomonadota</taxon>
        <taxon>Betaproteobacteria</taxon>
        <taxon>Rhodocyclales</taxon>
        <taxon>Azonexaceae</taxon>
        <taxon>Dechloromonas</taxon>
    </lineage>
</organism>
<dbReference type="Pfam" id="PF01551">
    <property type="entry name" value="Peptidase_M23"/>
    <property type="match status" value="1"/>
</dbReference>
<gene>
    <name evidence="4" type="ORF">IPN75_17205</name>
</gene>
<dbReference type="CDD" id="cd12797">
    <property type="entry name" value="M23_peptidase"/>
    <property type="match status" value="1"/>
</dbReference>
<reference evidence="4" key="1">
    <citation type="submission" date="2020-10" db="EMBL/GenBank/DDBJ databases">
        <title>Connecting structure to function with the recovery of over 1000 high-quality activated sludge metagenome-assembled genomes encoding full-length rRNA genes using long-read sequencing.</title>
        <authorList>
            <person name="Singleton C.M."/>
            <person name="Petriglieri F."/>
            <person name="Kristensen J.M."/>
            <person name="Kirkegaard R.H."/>
            <person name="Michaelsen T.Y."/>
            <person name="Andersen M.H."/>
            <person name="Karst S.M."/>
            <person name="Dueholm M.S."/>
            <person name="Nielsen P.H."/>
            <person name="Albertsen M."/>
        </authorList>
    </citation>
    <scope>NUCLEOTIDE SEQUENCE</scope>
    <source>
        <strain evidence="4">OdNE_18-Q3-R46-58_BAT3C.305</strain>
    </source>
</reference>
<dbReference type="InterPro" id="IPR016047">
    <property type="entry name" value="M23ase_b-sheet_dom"/>
</dbReference>
<name>A0A9D7LXG2_9RHOO</name>
<dbReference type="PANTHER" id="PTHR21666">
    <property type="entry name" value="PEPTIDASE-RELATED"/>
    <property type="match status" value="1"/>
</dbReference>
<comment type="caution">
    <text evidence="4">The sequence shown here is derived from an EMBL/GenBank/DDBJ whole genome shotgun (WGS) entry which is preliminary data.</text>
</comment>
<evidence type="ECO:0000256" key="1">
    <source>
        <dbReference type="ARBA" id="ARBA00038420"/>
    </source>
</evidence>
<sequence length="324" mass="34119">MIHVLTLALSALVIAGCMSQRPAPAVDRGASSSARATAQATGGPGYYTVKKGDTLYRVALEHGQDYRDVVAWNNIVNPNSIKEGQILRVAPPVAAVATGGGPVVAQPVVTAQVVESRPLDEPGRPASTPSAVSAEGLKREPRGGKEPYSDEAYARLNKGGDVSPKPQVAAVDPKPEVKPEAQPEPKPEVKPEAKPEAAATGPDDVAWLWPSSGKVISSYSEAGNKGVDFSGKSGDPVLAAADGKVVYVGTGIRGFGQLLIVKHNSTFLSAYAHNRKILVAEGQQVTRGQRIAEMGNTDSEAVKLHFEIRKQGKPVDPMLFLPKR</sequence>
<dbReference type="AlphaFoldDB" id="A0A9D7LXG2"/>
<dbReference type="InterPro" id="IPR011055">
    <property type="entry name" value="Dup_hybrid_motif"/>
</dbReference>
<dbReference type="PANTHER" id="PTHR21666:SF263">
    <property type="entry name" value="MUREIN HYDROLASE ACTIVATOR NLPD"/>
    <property type="match status" value="1"/>
</dbReference>
<accession>A0A9D7LXG2</accession>
<feature type="domain" description="LysM" evidence="3">
    <location>
        <begin position="45"/>
        <end position="89"/>
    </location>
</feature>
<dbReference type="GO" id="GO:0032153">
    <property type="term" value="C:cell division site"/>
    <property type="evidence" value="ECO:0007669"/>
    <property type="project" value="TreeGrafter"/>
</dbReference>
<feature type="region of interest" description="Disordered" evidence="2">
    <location>
        <begin position="116"/>
        <end position="205"/>
    </location>
</feature>
<feature type="compositionally biased region" description="Basic and acidic residues" evidence="2">
    <location>
        <begin position="173"/>
        <end position="195"/>
    </location>
</feature>
<dbReference type="InterPro" id="IPR036779">
    <property type="entry name" value="LysM_dom_sf"/>
</dbReference>
<protein>
    <submittedName>
        <fullName evidence="4">Peptidoglycan DD-metalloendopeptidase family protein</fullName>
    </submittedName>
</protein>
<dbReference type="PROSITE" id="PS51782">
    <property type="entry name" value="LYSM"/>
    <property type="match status" value="1"/>
</dbReference>
<dbReference type="InterPro" id="IPR018392">
    <property type="entry name" value="LysM"/>
</dbReference>
<proteinExistence type="inferred from homology"/>
<dbReference type="Gene3D" id="3.10.350.10">
    <property type="entry name" value="LysM domain"/>
    <property type="match status" value="1"/>
</dbReference>
<dbReference type="Gene3D" id="2.70.70.10">
    <property type="entry name" value="Glucose Permease (Domain IIA)"/>
    <property type="match status" value="1"/>
</dbReference>
<dbReference type="GO" id="GO:0009279">
    <property type="term" value="C:cell outer membrane"/>
    <property type="evidence" value="ECO:0007669"/>
    <property type="project" value="TreeGrafter"/>
</dbReference>
<feature type="compositionally biased region" description="Basic and acidic residues" evidence="2">
    <location>
        <begin position="136"/>
        <end position="148"/>
    </location>
</feature>
<dbReference type="EMBL" id="JADKBR010000021">
    <property type="protein sequence ID" value="MBK8891987.1"/>
    <property type="molecule type" value="Genomic_DNA"/>
</dbReference>
<dbReference type="Pfam" id="PF01476">
    <property type="entry name" value="LysM"/>
    <property type="match status" value="1"/>
</dbReference>
<evidence type="ECO:0000313" key="5">
    <source>
        <dbReference type="Proteomes" id="UP000808146"/>
    </source>
</evidence>